<feature type="transmembrane region" description="Helical" evidence="7">
    <location>
        <begin position="162"/>
        <end position="180"/>
    </location>
</feature>
<feature type="transmembrane region" description="Helical" evidence="7">
    <location>
        <begin position="187"/>
        <end position="207"/>
    </location>
</feature>
<comment type="caution">
    <text evidence="9">The sequence shown here is derived from an EMBL/GenBank/DDBJ whole genome shotgun (WGS) entry which is preliminary data.</text>
</comment>
<evidence type="ECO:0000256" key="5">
    <source>
        <dbReference type="ARBA" id="ARBA00022989"/>
    </source>
</evidence>
<feature type="transmembrane region" description="Helical" evidence="7">
    <location>
        <begin position="264"/>
        <end position="283"/>
    </location>
</feature>
<evidence type="ECO:0000256" key="4">
    <source>
        <dbReference type="ARBA" id="ARBA00022692"/>
    </source>
</evidence>
<proteinExistence type="inferred from homology"/>
<feature type="transmembrane region" description="Helical" evidence="7">
    <location>
        <begin position="321"/>
        <end position="341"/>
    </location>
</feature>
<dbReference type="PANTHER" id="PTHR40074:SF2">
    <property type="entry name" value="O-ACETYLTRANSFERASE WECH"/>
    <property type="match status" value="1"/>
</dbReference>
<name>A0A371IQZ4_9FIRM</name>
<feature type="transmembrane region" description="Helical" evidence="7">
    <location>
        <begin position="213"/>
        <end position="233"/>
    </location>
</feature>
<dbReference type="GO" id="GO:0005886">
    <property type="term" value="C:plasma membrane"/>
    <property type="evidence" value="ECO:0007669"/>
    <property type="project" value="UniProtKB-SubCell"/>
</dbReference>
<evidence type="ECO:0000256" key="1">
    <source>
        <dbReference type="ARBA" id="ARBA00004651"/>
    </source>
</evidence>
<gene>
    <name evidence="9" type="ORF">CHF27_010805</name>
</gene>
<comment type="similarity">
    <text evidence="2">Belongs to the acyltransferase 3 family.</text>
</comment>
<dbReference type="Pfam" id="PF01757">
    <property type="entry name" value="Acyl_transf_3"/>
    <property type="match status" value="1"/>
</dbReference>
<feature type="transmembrane region" description="Helical" evidence="7">
    <location>
        <begin position="79"/>
        <end position="101"/>
    </location>
</feature>
<evidence type="ECO:0000256" key="6">
    <source>
        <dbReference type="ARBA" id="ARBA00023136"/>
    </source>
</evidence>
<keyword evidence="5 7" id="KW-1133">Transmembrane helix</keyword>
<feature type="transmembrane region" description="Helical" evidence="7">
    <location>
        <begin position="14"/>
        <end position="32"/>
    </location>
</feature>
<feature type="domain" description="Acyltransferase 3" evidence="8">
    <location>
        <begin position="52"/>
        <end position="338"/>
    </location>
</feature>
<evidence type="ECO:0000256" key="3">
    <source>
        <dbReference type="ARBA" id="ARBA00022475"/>
    </source>
</evidence>
<keyword evidence="6 7" id="KW-0472">Membrane</keyword>
<evidence type="ECO:0000256" key="7">
    <source>
        <dbReference type="SAM" id="Phobius"/>
    </source>
</evidence>
<keyword evidence="4 7" id="KW-0812">Transmembrane</keyword>
<keyword evidence="3" id="KW-1003">Cell membrane</keyword>
<keyword evidence="10" id="KW-1185">Reference proteome</keyword>
<feature type="transmembrane region" description="Helical" evidence="7">
    <location>
        <begin position="290"/>
        <end position="309"/>
    </location>
</feature>
<evidence type="ECO:0000259" key="8">
    <source>
        <dbReference type="Pfam" id="PF01757"/>
    </source>
</evidence>
<dbReference type="PANTHER" id="PTHR40074">
    <property type="entry name" value="O-ACETYLTRANSFERASE WECH"/>
    <property type="match status" value="1"/>
</dbReference>
<sequence length="351" mass="41005">MRKLYAIFSKVEYIGGYELILVYISMFFMILYDIKVLKYREYNLEPLSLKNSNVVKGLAAIVVVLHHISQRVYTLGSFFFFRYLGYLSVSLFLFYSGYGLMKSYNSKENYLNGFWINRMPKIIIPFILSNVLFITIYTLSGREFSVYDILTYILGIRLIDSFKWYIIVTIILYSGFYFMFKYLKRNKATVGIFLLITGYDLGCRILGMGGWWYSATYCFFIGILFGQYYKLIFSFIRKKYTIITLSILISFISTFALNIFKGNILISIVSSALFVLSCVCILMKLEIGNTIINLLGNISYEIYLVHRIILDGLDKINNEYIYMILCISISILIAYIFSIFVKKSIKIYQQC</sequence>
<evidence type="ECO:0000313" key="9">
    <source>
        <dbReference type="EMBL" id="RDY22901.1"/>
    </source>
</evidence>
<feature type="transmembrane region" description="Helical" evidence="7">
    <location>
        <begin position="240"/>
        <end position="258"/>
    </location>
</feature>
<evidence type="ECO:0000256" key="2">
    <source>
        <dbReference type="ARBA" id="ARBA00007400"/>
    </source>
</evidence>
<dbReference type="Proteomes" id="UP000243494">
    <property type="component" value="Unassembled WGS sequence"/>
</dbReference>
<dbReference type="GO" id="GO:0016413">
    <property type="term" value="F:O-acetyltransferase activity"/>
    <property type="evidence" value="ECO:0007669"/>
    <property type="project" value="TreeGrafter"/>
</dbReference>
<feature type="transmembrane region" description="Helical" evidence="7">
    <location>
        <begin position="122"/>
        <end position="142"/>
    </location>
</feature>
<reference evidence="9 10" key="1">
    <citation type="journal article" date="2017" name="Genome Announc.">
        <title>Draft Genome Sequence of Romboutsia maritimum sp. nov. Strain CCRI-22766(T), Isolated from Coastal Estuarine Mud.</title>
        <authorList>
            <person name="Maheux A.F."/>
            <person name="Boudreau D.K."/>
            <person name="Berube E."/>
            <person name="Boissinot M."/>
            <person name="Raymond F."/>
            <person name="Brodeur S."/>
            <person name="Corbeil J."/>
            <person name="Brightwell G."/>
            <person name="Broda D."/>
            <person name="Omar R.F."/>
            <person name="Bergeron M.G."/>
        </authorList>
    </citation>
    <scope>NUCLEOTIDE SEQUENCE [LARGE SCALE GENOMIC DNA]</scope>
    <source>
        <strain evidence="9 10">CCRI-22766</strain>
    </source>
</reference>
<accession>A0A371IQZ4</accession>
<comment type="subcellular location">
    <subcellularLocation>
        <location evidence="1">Cell membrane</location>
        <topology evidence="1">Multi-pass membrane protein</topology>
    </subcellularLocation>
</comment>
<protein>
    <recommendedName>
        <fullName evidence="8">Acyltransferase 3 domain-containing protein</fullName>
    </recommendedName>
</protein>
<dbReference type="EMBL" id="NOJZ02000023">
    <property type="protein sequence ID" value="RDY22901.1"/>
    <property type="molecule type" value="Genomic_DNA"/>
</dbReference>
<evidence type="ECO:0000313" key="10">
    <source>
        <dbReference type="Proteomes" id="UP000243494"/>
    </source>
</evidence>
<dbReference type="AlphaFoldDB" id="A0A371IQZ4"/>
<dbReference type="InterPro" id="IPR002656">
    <property type="entry name" value="Acyl_transf_3_dom"/>
</dbReference>
<dbReference type="GO" id="GO:0009246">
    <property type="term" value="P:enterobacterial common antigen biosynthetic process"/>
    <property type="evidence" value="ECO:0007669"/>
    <property type="project" value="TreeGrafter"/>
</dbReference>
<organism evidence="9 10">
    <name type="scientific">Romboutsia maritimum</name>
    <dbReference type="NCBI Taxonomy" id="2020948"/>
    <lineage>
        <taxon>Bacteria</taxon>
        <taxon>Bacillati</taxon>
        <taxon>Bacillota</taxon>
        <taxon>Clostridia</taxon>
        <taxon>Peptostreptococcales</taxon>
        <taxon>Peptostreptococcaceae</taxon>
        <taxon>Romboutsia</taxon>
    </lineage>
</organism>